<dbReference type="AlphaFoldDB" id="A0A517YDF6"/>
<dbReference type="Pfam" id="PF01315">
    <property type="entry name" value="Ald_Xan_dh_C"/>
    <property type="match status" value="1"/>
</dbReference>
<evidence type="ECO:0000256" key="3">
    <source>
        <dbReference type="ARBA" id="ARBA00053029"/>
    </source>
</evidence>
<accession>A0A517YDF6</accession>
<dbReference type="SUPFAM" id="SSF56003">
    <property type="entry name" value="Molybdenum cofactor-binding domain"/>
    <property type="match status" value="1"/>
</dbReference>
<protein>
    <submittedName>
        <fullName evidence="5">Xanthine dehydrogenase molybdenum-binding subunit</fullName>
        <ecNumber evidence="5">1.17.1.4</ecNumber>
    </submittedName>
</protein>
<feature type="domain" description="Aldehyde oxidase/xanthine dehydrogenase a/b hammerhead" evidence="4">
    <location>
        <begin position="18"/>
        <end position="125"/>
    </location>
</feature>
<dbReference type="Gene3D" id="3.30.365.10">
    <property type="entry name" value="Aldehyde oxidase/xanthine dehydrogenase, molybdopterin binding domain"/>
    <property type="match status" value="4"/>
</dbReference>
<dbReference type="EMBL" id="CP036274">
    <property type="protein sequence ID" value="QDU28275.1"/>
    <property type="molecule type" value="Genomic_DNA"/>
</dbReference>
<comment type="cofactor">
    <cofactor evidence="3">
        <name>Mo-molybdopterin cytosine dinucleotide</name>
        <dbReference type="ChEBI" id="CHEBI:71308"/>
    </cofactor>
</comment>
<dbReference type="GO" id="GO:0004854">
    <property type="term" value="F:xanthine dehydrogenase activity"/>
    <property type="evidence" value="ECO:0007669"/>
    <property type="project" value="UniProtKB-EC"/>
</dbReference>
<keyword evidence="2 5" id="KW-0560">Oxidoreductase</keyword>
<dbReference type="KEGG" id="aagg:ETAA8_33750"/>
<organism evidence="5 6">
    <name type="scientific">Anatilimnocola aggregata</name>
    <dbReference type="NCBI Taxonomy" id="2528021"/>
    <lineage>
        <taxon>Bacteria</taxon>
        <taxon>Pseudomonadati</taxon>
        <taxon>Planctomycetota</taxon>
        <taxon>Planctomycetia</taxon>
        <taxon>Pirellulales</taxon>
        <taxon>Pirellulaceae</taxon>
        <taxon>Anatilimnocola</taxon>
    </lineage>
</organism>
<keyword evidence="6" id="KW-1185">Reference proteome</keyword>
<gene>
    <name evidence="5" type="primary">xdhA_1</name>
    <name evidence="5" type="ORF">ETAA8_33750</name>
</gene>
<dbReference type="EC" id="1.17.1.4" evidence="5"/>
<dbReference type="Pfam" id="PF02738">
    <property type="entry name" value="MoCoBD_1"/>
    <property type="match status" value="1"/>
</dbReference>
<dbReference type="OrthoDB" id="221297at2"/>
<dbReference type="InterPro" id="IPR016208">
    <property type="entry name" value="Ald_Oxase/xanthine_DH-like"/>
</dbReference>
<dbReference type="GO" id="GO:0005506">
    <property type="term" value="F:iron ion binding"/>
    <property type="evidence" value="ECO:0007669"/>
    <property type="project" value="InterPro"/>
</dbReference>
<reference evidence="5 6" key="1">
    <citation type="submission" date="2019-02" db="EMBL/GenBank/DDBJ databases">
        <title>Deep-cultivation of Planctomycetes and their phenomic and genomic characterization uncovers novel biology.</title>
        <authorList>
            <person name="Wiegand S."/>
            <person name="Jogler M."/>
            <person name="Boedeker C."/>
            <person name="Pinto D."/>
            <person name="Vollmers J."/>
            <person name="Rivas-Marin E."/>
            <person name="Kohn T."/>
            <person name="Peeters S.H."/>
            <person name="Heuer A."/>
            <person name="Rast P."/>
            <person name="Oberbeckmann S."/>
            <person name="Bunk B."/>
            <person name="Jeske O."/>
            <person name="Meyerdierks A."/>
            <person name="Storesund J.E."/>
            <person name="Kallscheuer N."/>
            <person name="Luecker S."/>
            <person name="Lage O.M."/>
            <person name="Pohl T."/>
            <person name="Merkel B.J."/>
            <person name="Hornburger P."/>
            <person name="Mueller R.-W."/>
            <person name="Bruemmer F."/>
            <person name="Labrenz M."/>
            <person name="Spormann A.M."/>
            <person name="Op den Camp H."/>
            <person name="Overmann J."/>
            <person name="Amann R."/>
            <person name="Jetten M.S.M."/>
            <person name="Mascher T."/>
            <person name="Medema M.H."/>
            <person name="Devos D.P."/>
            <person name="Kaster A.-K."/>
            <person name="Ovreas L."/>
            <person name="Rohde M."/>
            <person name="Galperin M.Y."/>
            <person name="Jogler C."/>
        </authorList>
    </citation>
    <scope>NUCLEOTIDE SEQUENCE [LARGE SCALE GENOMIC DNA]</scope>
    <source>
        <strain evidence="5 6">ETA_A8</strain>
    </source>
</reference>
<dbReference type="InterPro" id="IPR014309">
    <property type="entry name" value="Xanthine_DH_Mopterin-bd_su"/>
</dbReference>
<dbReference type="Proteomes" id="UP000315017">
    <property type="component" value="Chromosome"/>
</dbReference>
<evidence type="ECO:0000313" key="5">
    <source>
        <dbReference type="EMBL" id="QDU28275.1"/>
    </source>
</evidence>
<evidence type="ECO:0000256" key="2">
    <source>
        <dbReference type="ARBA" id="ARBA00023002"/>
    </source>
</evidence>
<dbReference type="PANTHER" id="PTHR11908:SF132">
    <property type="entry name" value="ALDEHYDE OXIDASE 1-RELATED"/>
    <property type="match status" value="1"/>
</dbReference>
<dbReference type="PANTHER" id="PTHR11908">
    <property type="entry name" value="XANTHINE DEHYDROGENASE"/>
    <property type="match status" value="1"/>
</dbReference>
<dbReference type="InterPro" id="IPR008274">
    <property type="entry name" value="AldOxase/xan_DH_MoCoBD1"/>
</dbReference>
<sequence length="797" mass="86280">MKNVGQSIEHDAAQGHVTGTAPFLEDLPLPSDALTLGLVYSPVACGKITSLDLSAAKQVPGVAAIYTAADIPGHNYFGPHFRDEPVLADQQVLYVGQPVAVIAAESAHAITLARAQIILNIEAQEPILSIERAIKLERFIGPGRRIARGDTRTAIAAAPRKLAGVFHCGGQEQFYLESQAAIAYPGEQGQVIVHSSTQNPTEVQHVVAEALGVAQHQVVCLCKRMGGGFGGKETQAVLPAVLAALVAQKTGRTARLVLTKDEDMCSTGKRHEYRVEWEVGFDLQGKIEGVRANFFSNGGASADLSLAVLERSLLHFDNSYYLPHVEMVGKVCFTNFPSNTAFRGFGGPQGMIAIENIIHEIARDLNVDPYEVQLNNLYGTEDRNTTPYGQLVRKNHLPEIMSQLAATSQYRERRQAIEAQNKSDVLLLRGIAIMPMKFGISFTTKFLNQGNALVNIYTDGTIQVSTGATEMGQGVNTKIRQLVADEFGIGYDRVLLMPTSTEKNPNTSPTAASASTDLNGTAAVRACETLRGRLAELAAKKLASVELGLTESPECVIFEAGLVFDRRNPAAKLTFGQLCLQARLERIDLGARGFYATPGVDYNRETGRGNPFLYYTMGAAVAEVEIDRFTGSLRVPRVDLLMDIGRSINPAVDRGQIIGGFIQGMGWATAECLVYNERGELLSHSPTTYKIPAITDLPPVLRCDLFENNDNDENVARSKAVGEPPLMLAISVWTAVKQALSQAVETEDLRLPATGEEILRQLYRRANVAKSEIDAVETATNSVAPRAAVMINSPHSN</sequence>
<dbReference type="FunFam" id="3.30.365.10:FF:000001">
    <property type="entry name" value="Xanthine dehydrogenase oxidase"/>
    <property type="match status" value="1"/>
</dbReference>
<evidence type="ECO:0000313" key="6">
    <source>
        <dbReference type="Proteomes" id="UP000315017"/>
    </source>
</evidence>
<evidence type="ECO:0000259" key="4">
    <source>
        <dbReference type="SMART" id="SM01008"/>
    </source>
</evidence>
<dbReference type="Pfam" id="PF20256">
    <property type="entry name" value="MoCoBD_2"/>
    <property type="match status" value="1"/>
</dbReference>
<dbReference type="SUPFAM" id="SSF54665">
    <property type="entry name" value="CO dehydrogenase molybdoprotein N-domain-like"/>
    <property type="match status" value="1"/>
</dbReference>
<dbReference type="SMART" id="SM01008">
    <property type="entry name" value="Ald_Xan_dh_C"/>
    <property type="match status" value="1"/>
</dbReference>
<dbReference type="Gene3D" id="3.90.1170.50">
    <property type="entry name" value="Aldehyde oxidase/xanthine dehydrogenase, a/b hammerhead"/>
    <property type="match status" value="1"/>
</dbReference>
<dbReference type="GO" id="GO:0030151">
    <property type="term" value="F:molybdenum ion binding"/>
    <property type="evidence" value="ECO:0007669"/>
    <property type="project" value="InterPro"/>
</dbReference>
<dbReference type="InterPro" id="IPR000674">
    <property type="entry name" value="Ald_Oxase/Xan_DH_a/b"/>
</dbReference>
<dbReference type="InterPro" id="IPR037165">
    <property type="entry name" value="AldOxase/xan_DH_Mopterin-bd_sf"/>
</dbReference>
<name>A0A517YDF6_9BACT</name>
<dbReference type="InterPro" id="IPR036856">
    <property type="entry name" value="Ald_Oxase/Xan_DH_a/b_sf"/>
</dbReference>
<dbReference type="InterPro" id="IPR046867">
    <property type="entry name" value="AldOxase/xan_DH_MoCoBD2"/>
</dbReference>
<keyword evidence="1" id="KW-0500">Molybdenum</keyword>
<proteinExistence type="predicted"/>
<evidence type="ECO:0000256" key="1">
    <source>
        <dbReference type="ARBA" id="ARBA00022505"/>
    </source>
</evidence>
<dbReference type="RefSeq" id="WP_145090285.1">
    <property type="nucleotide sequence ID" value="NZ_CP036274.1"/>
</dbReference>
<dbReference type="NCBIfam" id="TIGR02965">
    <property type="entry name" value="xanthine_xdhB"/>
    <property type="match status" value="1"/>
</dbReference>